<evidence type="ECO:0000313" key="3">
    <source>
        <dbReference type="Proteomes" id="UP001469749"/>
    </source>
</evidence>
<proteinExistence type="predicted"/>
<dbReference type="EMBL" id="JBBMEK010000144">
    <property type="protein sequence ID" value="MEQ2365672.1"/>
    <property type="molecule type" value="Genomic_DNA"/>
</dbReference>
<keyword evidence="3" id="KW-1185">Reference proteome</keyword>
<protein>
    <submittedName>
        <fullName evidence="2">Uncharacterized protein</fullName>
    </submittedName>
</protein>
<keyword evidence="1" id="KW-0732">Signal</keyword>
<evidence type="ECO:0000313" key="2">
    <source>
        <dbReference type="EMBL" id="MEQ2365672.1"/>
    </source>
</evidence>
<feature type="non-terminal residue" evidence="2">
    <location>
        <position position="232"/>
    </location>
</feature>
<sequence>MKTCLAAALSAALAIATVAPAFAADFTPKYTYSGDGMTFEKVSHANSPTETADGIVDYTGNGSIAPYVQGVSADGNGDRGQSYSYASASYGDWVYINTMYGGLGANAILNRGLGELTPDAAAALINTMYNGTMYTGEPDGKSAGGMLVKFNVKTGETRILMSKETNGIMPTFRSAIKLNNKLYFVGMIIDANSKQLTSQEIAYATAVQNGFPCIYEVDPANNDKLTCIYNCV</sequence>
<feature type="signal peptide" evidence="1">
    <location>
        <begin position="1"/>
        <end position="23"/>
    </location>
</feature>
<reference evidence="2 3" key="1">
    <citation type="submission" date="2024-03" db="EMBL/GenBank/DDBJ databases">
        <title>Human intestinal bacterial collection.</title>
        <authorList>
            <person name="Pauvert C."/>
            <person name="Hitch T.C.A."/>
            <person name="Clavel T."/>
        </authorList>
    </citation>
    <scope>NUCLEOTIDE SEQUENCE [LARGE SCALE GENOMIC DNA]</scope>
    <source>
        <strain evidence="2 3">CLA-AA-H190</strain>
    </source>
</reference>
<accession>A0ABV1B6R5</accession>
<organism evidence="2 3">
    <name type="scientific">Coprococcus intestinihominis</name>
    <dbReference type="NCBI Taxonomy" id="3133154"/>
    <lineage>
        <taxon>Bacteria</taxon>
        <taxon>Bacillati</taxon>
        <taxon>Bacillota</taxon>
        <taxon>Clostridia</taxon>
        <taxon>Lachnospirales</taxon>
        <taxon>Lachnospiraceae</taxon>
        <taxon>Coprococcus</taxon>
    </lineage>
</organism>
<name>A0ABV1B6R5_9FIRM</name>
<evidence type="ECO:0000256" key="1">
    <source>
        <dbReference type="SAM" id="SignalP"/>
    </source>
</evidence>
<gene>
    <name evidence="2" type="ORF">WMO25_11235</name>
</gene>
<dbReference type="Proteomes" id="UP001469749">
    <property type="component" value="Unassembled WGS sequence"/>
</dbReference>
<comment type="caution">
    <text evidence="2">The sequence shown here is derived from an EMBL/GenBank/DDBJ whole genome shotgun (WGS) entry which is preliminary data.</text>
</comment>
<feature type="chain" id="PRO_5047378864" evidence="1">
    <location>
        <begin position="24"/>
        <end position="232"/>
    </location>
</feature>